<gene>
    <name evidence="8" type="ORF">POM88_025067</name>
</gene>
<evidence type="ECO:0000256" key="3">
    <source>
        <dbReference type="ARBA" id="ARBA00022679"/>
    </source>
</evidence>
<name>A0AAD8I425_9APIA</name>
<evidence type="ECO:0000256" key="4">
    <source>
        <dbReference type="ARBA" id="ARBA00022692"/>
    </source>
</evidence>
<evidence type="ECO:0000256" key="5">
    <source>
        <dbReference type="ARBA" id="ARBA00022989"/>
    </source>
</evidence>
<comment type="caution">
    <text evidence="8">The sequence shown here is derived from an EMBL/GenBank/DDBJ whole genome shotgun (WGS) entry which is preliminary data.</text>
</comment>
<protein>
    <submittedName>
        <fullName evidence="8">Homogentisate phytyltransferase</fullName>
    </submittedName>
</protein>
<dbReference type="InterPro" id="IPR044878">
    <property type="entry name" value="UbiA_sf"/>
</dbReference>
<feature type="transmembrane region" description="Helical" evidence="7">
    <location>
        <begin position="229"/>
        <end position="247"/>
    </location>
</feature>
<comment type="subcellular location">
    <subcellularLocation>
        <location evidence="1">Plastid</location>
        <location evidence="1">Chloroplast membrane</location>
        <topology evidence="1">Multi-pass membrane protein</topology>
    </subcellularLocation>
</comment>
<evidence type="ECO:0000313" key="8">
    <source>
        <dbReference type="EMBL" id="KAK1378323.1"/>
    </source>
</evidence>
<evidence type="ECO:0000256" key="6">
    <source>
        <dbReference type="ARBA" id="ARBA00023136"/>
    </source>
</evidence>
<dbReference type="Proteomes" id="UP001237642">
    <property type="component" value="Unassembled WGS sequence"/>
</dbReference>
<reference evidence="8" key="1">
    <citation type="submission" date="2023-02" db="EMBL/GenBank/DDBJ databases">
        <title>Genome of toxic invasive species Heracleum sosnowskyi carries increased number of genes despite the absence of recent whole-genome duplications.</title>
        <authorList>
            <person name="Schelkunov M."/>
            <person name="Shtratnikova V."/>
            <person name="Makarenko M."/>
            <person name="Klepikova A."/>
            <person name="Omelchenko D."/>
            <person name="Novikova G."/>
            <person name="Obukhova E."/>
            <person name="Bogdanov V."/>
            <person name="Penin A."/>
            <person name="Logacheva M."/>
        </authorList>
    </citation>
    <scope>NUCLEOTIDE SEQUENCE</scope>
    <source>
        <strain evidence="8">Hsosn_3</strain>
        <tissue evidence="8">Leaf</tissue>
    </source>
</reference>
<evidence type="ECO:0000256" key="7">
    <source>
        <dbReference type="SAM" id="Phobius"/>
    </source>
</evidence>
<sequence>MIQTQILREENGSLNKRRRDRNQLGQTFGATLEGEFVLQPKYGNHKVAVQSELRAKWDVFYRFCRLHSVTGTVTGVVSVSLLPLTSFTDLSPAFFVGLLKAVIPFAFVNIYVVALNQVVDVGIDKINKPYLVLAAGEYTMGQGKAITSAFGITCLALAIIFQSPPLLYGIIIHFLVGTAYSVEQPLLRWKTKPFLAALGIGLHAFNLQLAVFCHIQKYVLGRPLIHTKSFVFVLIFFILFATVLGMFKDIPDVAGDQAFGNRTFSVRHGKKKVFSVCIFILLIDYVFAMVTGALLSSFLLNKFVTVIGHCTLASLLWGRAKSLNLEDDSSVESFYMFLWKLFTAEYVLIQFIR</sequence>
<accession>A0AAD8I425</accession>
<dbReference type="Pfam" id="PF01040">
    <property type="entry name" value="UbiA"/>
    <property type="match status" value="1"/>
</dbReference>
<dbReference type="PANTHER" id="PTHR43009">
    <property type="entry name" value="HOMOGENTISATE SOLANESYLTRANSFERASE, CHLOROPLASTIC"/>
    <property type="match status" value="1"/>
</dbReference>
<keyword evidence="6 7" id="KW-0472">Membrane</keyword>
<feature type="transmembrane region" description="Helical" evidence="7">
    <location>
        <begin position="194"/>
        <end position="217"/>
    </location>
</feature>
<dbReference type="Gene3D" id="1.10.357.140">
    <property type="entry name" value="UbiA prenyltransferase"/>
    <property type="match status" value="1"/>
</dbReference>
<proteinExistence type="inferred from homology"/>
<feature type="transmembrane region" description="Helical" evidence="7">
    <location>
        <begin position="273"/>
        <end position="295"/>
    </location>
</feature>
<organism evidence="8 9">
    <name type="scientific">Heracleum sosnowskyi</name>
    <dbReference type="NCBI Taxonomy" id="360622"/>
    <lineage>
        <taxon>Eukaryota</taxon>
        <taxon>Viridiplantae</taxon>
        <taxon>Streptophyta</taxon>
        <taxon>Embryophyta</taxon>
        <taxon>Tracheophyta</taxon>
        <taxon>Spermatophyta</taxon>
        <taxon>Magnoliopsida</taxon>
        <taxon>eudicotyledons</taxon>
        <taxon>Gunneridae</taxon>
        <taxon>Pentapetalae</taxon>
        <taxon>asterids</taxon>
        <taxon>campanulids</taxon>
        <taxon>Apiales</taxon>
        <taxon>Apiaceae</taxon>
        <taxon>Apioideae</taxon>
        <taxon>apioid superclade</taxon>
        <taxon>Tordylieae</taxon>
        <taxon>Tordyliinae</taxon>
        <taxon>Heracleum</taxon>
    </lineage>
</organism>
<evidence type="ECO:0000313" key="9">
    <source>
        <dbReference type="Proteomes" id="UP001237642"/>
    </source>
</evidence>
<keyword evidence="3" id="KW-0808">Transferase</keyword>
<keyword evidence="9" id="KW-1185">Reference proteome</keyword>
<feature type="transmembrane region" description="Helical" evidence="7">
    <location>
        <begin position="63"/>
        <end position="82"/>
    </location>
</feature>
<dbReference type="GO" id="GO:0016765">
    <property type="term" value="F:transferase activity, transferring alkyl or aryl (other than methyl) groups"/>
    <property type="evidence" value="ECO:0007669"/>
    <property type="project" value="InterPro"/>
</dbReference>
<keyword evidence="4 7" id="KW-0812">Transmembrane</keyword>
<reference evidence="8" key="2">
    <citation type="submission" date="2023-05" db="EMBL/GenBank/DDBJ databases">
        <authorList>
            <person name="Schelkunov M.I."/>
        </authorList>
    </citation>
    <scope>NUCLEOTIDE SEQUENCE</scope>
    <source>
        <strain evidence="8">Hsosn_3</strain>
        <tissue evidence="8">Leaf</tissue>
    </source>
</reference>
<evidence type="ECO:0000256" key="2">
    <source>
        <dbReference type="ARBA" id="ARBA00005985"/>
    </source>
</evidence>
<comment type="similarity">
    <text evidence="2">Belongs to the UbiA prenyltransferase family.</text>
</comment>
<dbReference type="InterPro" id="IPR000537">
    <property type="entry name" value="UbiA_prenyltransferase"/>
</dbReference>
<feature type="transmembrane region" description="Helical" evidence="7">
    <location>
        <begin position="102"/>
        <end position="123"/>
    </location>
</feature>
<dbReference type="EMBL" id="JAUIZM010000006">
    <property type="protein sequence ID" value="KAK1378323.1"/>
    <property type="molecule type" value="Genomic_DNA"/>
</dbReference>
<dbReference type="PANTHER" id="PTHR43009:SF7">
    <property type="entry name" value="HOMOGENTISATE GERANYLGERANYLTRANSFERASE, CHLOROPLASTIC"/>
    <property type="match status" value="1"/>
</dbReference>
<dbReference type="GO" id="GO:0031969">
    <property type="term" value="C:chloroplast membrane"/>
    <property type="evidence" value="ECO:0007669"/>
    <property type="project" value="UniProtKB-SubCell"/>
</dbReference>
<evidence type="ECO:0000256" key="1">
    <source>
        <dbReference type="ARBA" id="ARBA00004508"/>
    </source>
</evidence>
<keyword evidence="5 7" id="KW-1133">Transmembrane helix</keyword>
<dbReference type="AlphaFoldDB" id="A0AAD8I425"/>